<feature type="region of interest" description="Disordered" evidence="9">
    <location>
        <begin position="112"/>
        <end position="179"/>
    </location>
</feature>
<keyword evidence="2" id="KW-0140">cGMP</keyword>
<dbReference type="GO" id="GO:0004674">
    <property type="term" value="F:protein serine/threonine kinase activity"/>
    <property type="evidence" value="ECO:0007669"/>
    <property type="project" value="UniProtKB-KW"/>
</dbReference>
<evidence type="ECO:0000313" key="11">
    <source>
        <dbReference type="EMBL" id="KAK9831206.1"/>
    </source>
</evidence>
<keyword evidence="7" id="KW-0142">cGMP-binding</keyword>
<dbReference type="PANTHER" id="PTHR43895">
    <property type="entry name" value="CALCIUM/CALMODULIN-DEPENDENT PROTEIN KINASE KINASE-RELATED"/>
    <property type="match status" value="1"/>
</dbReference>
<gene>
    <name evidence="11" type="ORF">WJX74_007391</name>
</gene>
<dbReference type="FunFam" id="1.10.510.10:FF:000571">
    <property type="entry name" value="Maternal embryonic leucine zipper kinase"/>
    <property type="match status" value="1"/>
</dbReference>
<feature type="compositionally biased region" description="Polar residues" evidence="9">
    <location>
        <begin position="114"/>
        <end position="127"/>
    </location>
</feature>
<evidence type="ECO:0000256" key="8">
    <source>
        <dbReference type="PROSITE-ProRule" id="PRU10141"/>
    </source>
</evidence>
<dbReference type="GO" id="GO:0007165">
    <property type="term" value="P:signal transduction"/>
    <property type="evidence" value="ECO:0007669"/>
    <property type="project" value="TreeGrafter"/>
</dbReference>
<keyword evidence="12" id="KW-1185">Reference proteome</keyword>
<dbReference type="Proteomes" id="UP001438707">
    <property type="component" value="Unassembled WGS sequence"/>
</dbReference>
<feature type="region of interest" description="Disordered" evidence="9">
    <location>
        <begin position="280"/>
        <end position="320"/>
    </location>
</feature>
<dbReference type="InterPro" id="IPR018490">
    <property type="entry name" value="cNMP-bd_dom_sf"/>
</dbReference>
<feature type="domain" description="Protein kinase" evidence="10">
    <location>
        <begin position="400"/>
        <end position="695"/>
    </location>
</feature>
<feature type="binding site" evidence="8">
    <location>
        <position position="429"/>
    </location>
    <ligand>
        <name>ATP</name>
        <dbReference type="ChEBI" id="CHEBI:30616"/>
    </ligand>
</feature>
<dbReference type="Gene3D" id="3.30.200.20">
    <property type="entry name" value="Phosphorylase Kinase, domain 1"/>
    <property type="match status" value="1"/>
</dbReference>
<feature type="compositionally biased region" description="Polar residues" evidence="9">
    <location>
        <begin position="215"/>
        <end position="227"/>
    </location>
</feature>
<evidence type="ECO:0000313" key="12">
    <source>
        <dbReference type="Proteomes" id="UP001438707"/>
    </source>
</evidence>
<dbReference type="InterPro" id="IPR014710">
    <property type="entry name" value="RmlC-like_jellyroll"/>
</dbReference>
<feature type="region of interest" description="Disordered" evidence="9">
    <location>
        <begin position="794"/>
        <end position="844"/>
    </location>
</feature>
<dbReference type="SUPFAM" id="SSF56112">
    <property type="entry name" value="Protein kinase-like (PK-like)"/>
    <property type="match status" value="1"/>
</dbReference>
<dbReference type="GO" id="GO:0030553">
    <property type="term" value="F:cGMP binding"/>
    <property type="evidence" value="ECO:0007669"/>
    <property type="project" value="UniProtKB-KW"/>
</dbReference>
<feature type="compositionally biased region" description="Low complexity" evidence="9">
    <location>
        <begin position="824"/>
        <end position="838"/>
    </location>
</feature>
<evidence type="ECO:0000256" key="3">
    <source>
        <dbReference type="ARBA" id="ARBA00022679"/>
    </source>
</evidence>
<dbReference type="Gene3D" id="2.60.120.10">
    <property type="entry name" value="Jelly Rolls"/>
    <property type="match status" value="1"/>
</dbReference>
<feature type="compositionally biased region" description="Acidic residues" evidence="9">
    <location>
        <begin position="794"/>
        <end position="804"/>
    </location>
</feature>
<feature type="region of interest" description="Disordered" evidence="9">
    <location>
        <begin position="49"/>
        <end position="96"/>
    </location>
</feature>
<keyword evidence="5" id="KW-0418">Kinase</keyword>
<proteinExistence type="predicted"/>
<dbReference type="AlphaFoldDB" id="A0AAW1RD38"/>
<evidence type="ECO:0000256" key="2">
    <source>
        <dbReference type="ARBA" id="ARBA00022535"/>
    </source>
</evidence>
<dbReference type="PANTHER" id="PTHR43895:SF150">
    <property type="entry name" value="SERINE_THREONINE-PROTEIN KINASE STK11"/>
    <property type="match status" value="1"/>
</dbReference>
<dbReference type="SUPFAM" id="SSF51206">
    <property type="entry name" value="cAMP-binding domain-like"/>
    <property type="match status" value="1"/>
</dbReference>
<keyword evidence="3" id="KW-0808">Transferase</keyword>
<dbReference type="GO" id="GO:0005524">
    <property type="term" value="F:ATP binding"/>
    <property type="evidence" value="ECO:0007669"/>
    <property type="project" value="UniProtKB-UniRule"/>
</dbReference>
<name>A0AAW1RD38_9CHLO</name>
<feature type="compositionally biased region" description="Basic and acidic residues" evidence="9">
    <location>
        <begin position="133"/>
        <end position="152"/>
    </location>
</feature>
<dbReference type="PROSITE" id="PS00108">
    <property type="entry name" value="PROTEIN_KINASE_ST"/>
    <property type="match status" value="1"/>
</dbReference>
<dbReference type="CDD" id="cd14008">
    <property type="entry name" value="STKc_LKB1_CaMKK"/>
    <property type="match status" value="1"/>
</dbReference>
<dbReference type="InterPro" id="IPR008271">
    <property type="entry name" value="Ser/Thr_kinase_AS"/>
</dbReference>
<feature type="compositionally biased region" description="Basic and acidic residues" evidence="9">
    <location>
        <begin position="332"/>
        <end position="343"/>
    </location>
</feature>
<accession>A0AAW1RD38</accession>
<evidence type="ECO:0000256" key="4">
    <source>
        <dbReference type="ARBA" id="ARBA00022741"/>
    </source>
</evidence>
<dbReference type="PROSITE" id="PS50011">
    <property type="entry name" value="PROTEIN_KINASE_DOM"/>
    <property type="match status" value="1"/>
</dbReference>
<evidence type="ECO:0000256" key="7">
    <source>
        <dbReference type="ARBA" id="ARBA00022992"/>
    </source>
</evidence>
<organism evidence="11 12">
    <name type="scientific">Apatococcus lobatus</name>
    <dbReference type="NCBI Taxonomy" id="904363"/>
    <lineage>
        <taxon>Eukaryota</taxon>
        <taxon>Viridiplantae</taxon>
        <taxon>Chlorophyta</taxon>
        <taxon>core chlorophytes</taxon>
        <taxon>Trebouxiophyceae</taxon>
        <taxon>Chlorellales</taxon>
        <taxon>Chlorellaceae</taxon>
        <taxon>Apatococcus</taxon>
    </lineage>
</organism>
<feature type="compositionally biased region" description="Polar residues" evidence="9">
    <location>
        <begin position="79"/>
        <end position="91"/>
    </location>
</feature>
<evidence type="ECO:0000256" key="5">
    <source>
        <dbReference type="ARBA" id="ARBA00022777"/>
    </source>
</evidence>
<evidence type="ECO:0000256" key="9">
    <source>
        <dbReference type="SAM" id="MobiDB-lite"/>
    </source>
</evidence>
<dbReference type="InterPro" id="IPR011009">
    <property type="entry name" value="Kinase-like_dom_sf"/>
</dbReference>
<feature type="compositionally biased region" description="Polar residues" evidence="9">
    <location>
        <begin position="305"/>
        <end position="315"/>
    </location>
</feature>
<dbReference type="PROSITE" id="PS00107">
    <property type="entry name" value="PROTEIN_KINASE_ATP"/>
    <property type="match status" value="1"/>
</dbReference>
<dbReference type="InterPro" id="IPR000719">
    <property type="entry name" value="Prot_kinase_dom"/>
</dbReference>
<feature type="compositionally biased region" description="Polar residues" evidence="9">
    <location>
        <begin position="52"/>
        <end position="68"/>
    </location>
</feature>
<keyword evidence="1" id="KW-0723">Serine/threonine-protein kinase</keyword>
<dbReference type="Pfam" id="PF00069">
    <property type="entry name" value="Pkinase"/>
    <property type="match status" value="2"/>
</dbReference>
<keyword evidence="6 8" id="KW-0067">ATP-binding</keyword>
<evidence type="ECO:0000256" key="6">
    <source>
        <dbReference type="ARBA" id="ARBA00022840"/>
    </source>
</evidence>
<comment type="caution">
    <text evidence="11">The sequence shown here is derived from an EMBL/GenBank/DDBJ whole genome shotgun (WGS) entry which is preliminary data.</text>
</comment>
<reference evidence="11 12" key="1">
    <citation type="journal article" date="2024" name="Nat. Commun.">
        <title>Phylogenomics reveals the evolutionary origins of lichenization in chlorophyte algae.</title>
        <authorList>
            <person name="Puginier C."/>
            <person name="Libourel C."/>
            <person name="Otte J."/>
            <person name="Skaloud P."/>
            <person name="Haon M."/>
            <person name="Grisel S."/>
            <person name="Petersen M."/>
            <person name="Berrin J.G."/>
            <person name="Delaux P.M."/>
            <person name="Dal Grande F."/>
            <person name="Keller J."/>
        </authorList>
    </citation>
    <scope>NUCLEOTIDE SEQUENCE [LARGE SCALE GENOMIC DNA]</scope>
    <source>
        <strain evidence="11 12">SAG 2145</strain>
    </source>
</reference>
<dbReference type="EMBL" id="JALJOS010000014">
    <property type="protein sequence ID" value="KAK9831206.1"/>
    <property type="molecule type" value="Genomic_DNA"/>
</dbReference>
<dbReference type="InterPro" id="IPR017441">
    <property type="entry name" value="Protein_kinase_ATP_BS"/>
</dbReference>
<dbReference type="Gene3D" id="1.10.510.10">
    <property type="entry name" value="Transferase(Phosphotransferase) domain 1"/>
    <property type="match status" value="1"/>
</dbReference>
<sequence length="1043" mass="114558">MSIRRERIYCCFGSKETSFRRRAKDALLCGNVQAGEDLVKDLVKGVTHGNKDGSQTKAINGQVQTHTPEQSRRALLGPASSSSLEDPSRTPSDAAEIPFPLEGALQGEWHHVSNHSGQASPTATDPASTPDDFPAHRREPSANVLEAERHDGAPSPLSGNPAEAGVPGSQPLQPIADGAPPFWSPASGGWIPPTRNIRGVGGGQHPGRISEDHPSTQFPASSQQQCGANKDEPEWADARSAFKKVGYAYPFKPLYAMLELGEEPTPADVYEEVVRPRATGMQSARSLHPRDGSDDDGGSPFGRSNIRQVASSPDMASQADDHLDEMELDAVREASQEGEADSKLKRKSGSLASIDSARGADDSVHSRKSGRGSCTNLAGLVETRKLRVDNLKGVTFVNQYIIMRTLGSGSFGKVKLCMNSQDQQLYAVKVINRQAMLRNSRLNRRPGSHMASPGEHVMKEIAVMRNLRHQNIGLMTSPGEHVMKEIAVMRNLRHQNIVHLKEIVDDPAGSKLLMVMEYVEGGPIVVGNSATEKSRLPEIVAKRFFRDIILGLDYLHYNKVVHGDLKPDNLLMSAAGKVKITDFGSSHMFQRGDTMLRTMGTPAFMAPEMCVGGNFHGRTCDIWALGICLYMFHYGTVPFKAQAVMQLYNTIQHEPLKFPASPEISPELRDLLTRLLQKDPLTRITMPEIFRHPWVTLGANLPLYSLQEVQPPPRLTIPAASDDEALEFQMPYCPNIKHDSLRVYKCLLGSLFVRKTFPAGTDIAVQGTKAEAVIYIEDGECEILFANKHSDVDEDFEGSDESDGDSCSSSDSDDTMATVSMPHANSSSLDNSDSASTSRPSTASLASLDPVQMRVLARSSGSGFSTASSSLDSSRQLLHAGSSRRFRKRAMLRTMLAATVQAAQIVNNVELLHQDEMVITTRGPGQYIGEVHFFNDGSHRSLWRTGVRARTNVTCLLLCQRAVQQQLRKHPEIEIEVRSAIAQRKSELMKLETLERLAAFQADLEQEMNLMRERLETPSMTPYISRDSSRRSVHDDILSSSTL</sequence>
<evidence type="ECO:0000259" key="10">
    <source>
        <dbReference type="PROSITE" id="PS50011"/>
    </source>
</evidence>
<keyword evidence="4 8" id="KW-0547">Nucleotide-binding</keyword>
<protein>
    <recommendedName>
        <fullName evidence="10">Protein kinase domain-containing protein</fullName>
    </recommendedName>
</protein>
<feature type="region of interest" description="Disordered" evidence="9">
    <location>
        <begin position="196"/>
        <end position="231"/>
    </location>
</feature>
<evidence type="ECO:0000256" key="1">
    <source>
        <dbReference type="ARBA" id="ARBA00022527"/>
    </source>
</evidence>
<dbReference type="SMART" id="SM00220">
    <property type="entry name" value="S_TKc"/>
    <property type="match status" value="1"/>
</dbReference>
<feature type="region of interest" description="Disordered" evidence="9">
    <location>
        <begin position="332"/>
        <end position="374"/>
    </location>
</feature>